<dbReference type="InterPro" id="IPR028889">
    <property type="entry name" value="USP"/>
</dbReference>
<dbReference type="PROSITE" id="PS50235">
    <property type="entry name" value="USP_3"/>
    <property type="match status" value="1"/>
</dbReference>
<dbReference type="GO" id="GO:0030576">
    <property type="term" value="P:Cajal body organization"/>
    <property type="evidence" value="ECO:0007669"/>
    <property type="project" value="InterPro"/>
</dbReference>
<dbReference type="Proteomes" id="UP001054945">
    <property type="component" value="Unassembled WGS sequence"/>
</dbReference>
<dbReference type="InterPro" id="IPR028890">
    <property type="entry name" value="Peptidase_C98"/>
</dbReference>
<dbReference type="GO" id="GO:0016926">
    <property type="term" value="P:protein desumoylation"/>
    <property type="evidence" value="ECO:0007669"/>
    <property type="project" value="TreeGrafter"/>
</dbReference>
<evidence type="ECO:0000313" key="2">
    <source>
        <dbReference type="EMBL" id="GIZ03826.1"/>
    </source>
</evidence>
<evidence type="ECO:0000313" key="3">
    <source>
        <dbReference type="Proteomes" id="UP001054945"/>
    </source>
</evidence>
<keyword evidence="3" id="KW-1185">Reference proteome</keyword>
<dbReference type="PANTHER" id="PTHR15294">
    <property type="entry name" value="RETINOVIN-RELATED"/>
    <property type="match status" value="1"/>
</dbReference>
<dbReference type="PANTHER" id="PTHR15294:SF3">
    <property type="entry name" value="SUMO-SPECIFIC ISOPEPTIDASE USPL1"/>
    <property type="match status" value="1"/>
</dbReference>
<dbReference type="Gene3D" id="3.90.70.10">
    <property type="entry name" value="Cysteine proteinases"/>
    <property type="match status" value="1"/>
</dbReference>
<dbReference type="SUPFAM" id="SSF54001">
    <property type="entry name" value="Cysteine proteinases"/>
    <property type="match status" value="1"/>
</dbReference>
<sequence>MEEKKNEKAMDTKEIETIEISSNCHSEKITDQKSSEKKSLKFNQKENVILKYPMWNNISNLCWLNSSMILLAHSKILRRLAEDISPSQIYNILFCYKVAVAVMNDDASDQDSNTHEAGIILTDVRKSVFEYLRPIIKCVKGKPDSAFCALLNLISENKEIQNLFKVEFTKVGKCANCCATRVINSEKTIITLSKIQPFNPIHIISLSKCPVCEVPDQELRYVYKTLPQCLMFHFEKGAGRGIFKSLDFKINDREYKLTGFIKLVQLNDPPVGHFIASVRKVFHDNWMDCDDLIHEPLQFYEGHPYLNLRQIHILMFEAMDNKGTIPNASYKDDSSLIGDFNSSNIPIIDLSD</sequence>
<proteinExistence type="predicted"/>
<name>A0AAV4Y8M4_CAEEX</name>
<feature type="domain" description="USP" evidence="1">
    <location>
        <begin position="53"/>
        <end position="319"/>
    </location>
</feature>
<accession>A0AAV4Y8M4</accession>
<dbReference type="InterPro" id="IPR038765">
    <property type="entry name" value="Papain-like_cys_pep_sf"/>
</dbReference>
<dbReference type="InterPro" id="IPR033505">
    <property type="entry name" value="USPL1"/>
</dbReference>
<dbReference type="EMBL" id="BPLR01001655">
    <property type="protein sequence ID" value="GIZ03826.1"/>
    <property type="molecule type" value="Genomic_DNA"/>
</dbReference>
<gene>
    <name evidence="2" type="primary">USPL1</name>
    <name evidence="2" type="ORF">CEXT_752131</name>
</gene>
<comment type="caution">
    <text evidence="2">The sequence shown here is derived from an EMBL/GenBank/DDBJ whole genome shotgun (WGS) entry which is preliminary data.</text>
</comment>
<evidence type="ECO:0000259" key="1">
    <source>
        <dbReference type="PROSITE" id="PS50235"/>
    </source>
</evidence>
<organism evidence="2 3">
    <name type="scientific">Caerostris extrusa</name>
    <name type="common">Bark spider</name>
    <name type="synonym">Caerostris bankana</name>
    <dbReference type="NCBI Taxonomy" id="172846"/>
    <lineage>
        <taxon>Eukaryota</taxon>
        <taxon>Metazoa</taxon>
        <taxon>Ecdysozoa</taxon>
        <taxon>Arthropoda</taxon>
        <taxon>Chelicerata</taxon>
        <taxon>Arachnida</taxon>
        <taxon>Araneae</taxon>
        <taxon>Araneomorphae</taxon>
        <taxon>Entelegynae</taxon>
        <taxon>Araneoidea</taxon>
        <taxon>Araneidae</taxon>
        <taxon>Caerostris</taxon>
    </lineage>
</organism>
<dbReference type="GO" id="GO:0032183">
    <property type="term" value="F:SUMO binding"/>
    <property type="evidence" value="ECO:0007669"/>
    <property type="project" value="InterPro"/>
</dbReference>
<dbReference type="GO" id="GO:0015030">
    <property type="term" value="C:Cajal body"/>
    <property type="evidence" value="ECO:0007669"/>
    <property type="project" value="TreeGrafter"/>
</dbReference>
<reference evidence="2 3" key="1">
    <citation type="submission" date="2021-06" db="EMBL/GenBank/DDBJ databases">
        <title>Caerostris extrusa draft genome.</title>
        <authorList>
            <person name="Kono N."/>
            <person name="Arakawa K."/>
        </authorList>
    </citation>
    <scope>NUCLEOTIDE SEQUENCE [LARGE SCALE GENOMIC DNA]</scope>
</reference>
<dbReference type="Pfam" id="PF15499">
    <property type="entry name" value="Peptidase_C98"/>
    <property type="match status" value="1"/>
</dbReference>
<dbReference type="CDD" id="cd02257">
    <property type="entry name" value="Peptidase_C19"/>
    <property type="match status" value="1"/>
</dbReference>
<protein>
    <submittedName>
        <fullName evidence="2">SUMO-specific isopeptidase USPL1</fullName>
    </submittedName>
</protein>
<dbReference type="AlphaFoldDB" id="A0AAV4Y8M4"/>